<dbReference type="PANTHER" id="PTHR30043:SF1">
    <property type="entry name" value="ABC TRANSPORT SYSTEM PERMEASE PROTEIN P69"/>
    <property type="match status" value="1"/>
</dbReference>
<feature type="transmembrane region" description="Helical" evidence="7">
    <location>
        <begin position="105"/>
        <end position="131"/>
    </location>
</feature>
<evidence type="ECO:0000256" key="5">
    <source>
        <dbReference type="ARBA" id="ARBA00022989"/>
    </source>
</evidence>
<reference evidence="10" key="1">
    <citation type="submission" date="2016-10" db="EMBL/GenBank/DDBJ databases">
        <authorList>
            <person name="Varghese N."/>
            <person name="Submissions S."/>
        </authorList>
    </citation>
    <scope>NUCLEOTIDE SEQUENCE [LARGE SCALE GENOMIC DNA]</scope>
    <source>
        <strain evidence="10">S9</strain>
    </source>
</reference>
<gene>
    <name evidence="9" type="ORF">SAMN05518684_11975</name>
</gene>
<dbReference type="GO" id="GO:0015416">
    <property type="term" value="F:ABC-type phosphonate transporter activity"/>
    <property type="evidence" value="ECO:0007669"/>
    <property type="project" value="InterPro"/>
</dbReference>
<dbReference type="GO" id="GO:0005886">
    <property type="term" value="C:plasma membrane"/>
    <property type="evidence" value="ECO:0007669"/>
    <property type="project" value="UniProtKB-SubCell"/>
</dbReference>
<dbReference type="InterPro" id="IPR005769">
    <property type="entry name" value="PhnE/PtxC"/>
</dbReference>
<dbReference type="PROSITE" id="PS50928">
    <property type="entry name" value="ABC_TM1"/>
    <property type="match status" value="1"/>
</dbReference>
<evidence type="ECO:0000313" key="9">
    <source>
        <dbReference type="EMBL" id="SES36755.1"/>
    </source>
</evidence>
<dbReference type="InterPro" id="IPR000515">
    <property type="entry name" value="MetI-like"/>
</dbReference>
<keyword evidence="10" id="KW-1185">Reference proteome</keyword>
<evidence type="ECO:0000259" key="8">
    <source>
        <dbReference type="PROSITE" id="PS50928"/>
    </source>
</evidence>
<feature type="transmembrane region" description="Helical" evidence="7">
    <location>
        <begin position="177"/>
        <end position="196"/>
    </location>
</feature>
<keyword evidence="4 7" id="KW-0812">Transmembrane</keyword>
<comment type="similarity">
    <text evidence="7">Belongs to the binding-protein-dependent transport system permease family.</text>
</comment>
<keyword evidence="3" id="KW-1003">Cell membrane</keyword>
<feature type="domain" description="ABC transmembrane type-1" evidence="8">
    <location>
        <begin position="67"/>
        <end position="250"/>
    </location>
</feature>
<evidence type="ECO:0000256" key="1">
    <source>
        <dbReference type="ARBA" id="ARBA00004651"/>
    </source>
</evidence>
<organism evidence="9 10">
    <name type="scientific">Salipaludibacillus aurantiacus</name>
    <dbReference type="NCBI Taxonomy" id="1601833"/>
    <lineage>
        <taxon>Bacteria</taxon>
        <taxon>Bacillati</taxon>
        <taxon>Bacillota</taxon>
        <taxon>Bacilli</taxon>
        <taxon>Bacillales</taxon>
        <taxon>Bacillaceae</taxon>
    </lineage>
</organism>
<name>A0A1H9WS92_9BACI</name>
<dbReference type="Pfam" id="PF00528">
    <property type="entry name" value="BPD_transp_1"/>
    <property type="match status" value="1"/>
</dbReference>
<sequence>MRPYIDKKNKMTQQIYLGLFIIFFIFSLLQVGILDERIFQAFSRVENLLKGMVPPAISEPIDVAGAAVESLQVAVMGTLWGVVFSIVLAMFAAKNVSPHISISYAVKAFAAFVRAVPALIWALLFIVAIGLGPTPGILALAVNSIGMLMKVYAEAIEEIDTGIIDALKATGASQFQVVMQGIIPSIMSIFISWSIFRFDINIRYAAVLGVVGAGGIGWELVRASRVMAYDEVLGITLVIFGMILLAELVTRFLKDRADMATLKAME</sequence>
<dbReference type="RefSeq" id="WP_093055169.1">
    <property type="nucleotide sequence ID" value="NZ_FOGT01000019.1"/>
</dbReference>
<feature type="transmembrane region" description="Helical" evidence="7">
    <location>
        <begin position="202"/>
        <end position="221"/>
    </location>
</feature>
<dbReference type="SUPFAM" id="SSF161098">
    <property type="entry name" value="MetI-like"/>
    <property type="match status" value="1"/>
</dbReference>
<keyword evidence="5 7" id="KW-1133">Transmembrane helix</keyword>
<accession>A0A1H9WS92</accession>
<keyword evidence="2 7" id="KW-0813">Transport</keyword>
<dbReference type="STRING" id="1601833.SAMN05518684_11975"/>
<evidence type="ECO:0000256" key="3">
    <source>
        <dbReference type="ARBA" id="ARBA00022475"/>
    </source>
</evidence>
<feature type="transmembrane region" description="Helical" evidence="7">
    <location>
        <begin position="73"/>
        <end position="93"/>
    </location>
</feature>
<dbReference type="EMBL" id="FOGT01000019">
    <property type="protein sequence ID" value="SES36755.1"/>
    <property type="molecule type" value="Genomic_DNA"/>
</dbReference>
<dbReference type="CDD" id="cd06261">
    <property type="entry name" value="TM_PBP2"/>
    <property type="match status" value="1"/>
</dbReference>
<dbReference type="OrthoDB" id="8557224at2"/>
<dbReference type="InterPro" id="IPR035906">
    <property type="entry name" value="MetI-like_sf"/>
</dbReference>
<dbReference type="Gene3D" id="1.10.3720.10">
    <property type="entry name" value="MetI-like"/>
    <property type="match status" value="1"/>
</dbReference>
<feature type="transmembrane region" description="Helical" evidence="7">
    <location>
        <begin position="233"/>
        <end position="253"/>
    </location>
</feature>
<evidence type="ECO:0000313" key="10">
    <source>
        <dbReference type="Proteomes" id="UP000198571"/>
    </source>
</evidence>
<evidence type="ECO:0000256" key="4">
    <source>
        <dbReference type="ARBA" id="ARBA00022692"/>
    </source>
</evidence>
<feature type="transmembrane region" description="Helical" evidence="7">
    <location>
        <begin position="15"/>
        <end position="34"/>
    </location>
</feature>
<dbReference type="NCBIfam" id="TIGR01097">
    <property type="entry name" value="PhnE"/>
    <property type="match status" value="1"/>
</dbReference>
<dbReference type="AlphaFoldDB" id="A0A1H9WS92"/>
<evidence type="ECO:0000256" key="7">
    <source>
        <dbReference type="RuleBase" id="RU363032"/>
    </source>
</evidence>
<evidence type="ECO:0000256" key="2">
    <source>
        <dbReference type="ARBA" id="ARBA00022448"/>
    </source>
</evidence>
<dbReference type="PANTHER" id="PTHR30043">
    <property type="entry name" value="PHOSPHONATES TRANSPORT SYSTEM PERMEASE PROTEIN"/>
    <property type="match status" value="1"/>
</dbReference>
<dbReference type="Proteomes" id="UP000198571">
    <property type="component" value="Unassembled WGS sequence"/>
</dbReference>
<proteinExistence type="inferred from homology"/>
<keyword evidence="6 7" id="KW-0472">Membrane</keyword>
<protein>
    <submittedName>
        <fullName evidence="9">Phosphonate transport system permease protein</fullName>
    </submittedName>
</protein>
<comment type="subcellular location">
    <subcellularLocation>
        <location evidence="1 7">Cell membrane</location>
        <topology evidence="1 7">Multi-pass membrane protein</topology>
    </subcellularLocation>
</comment>
<evidence type="ECO:0000256" key="6">
    <source>
        <dbReference type="ARBA" id="ARBA00023136"/>
    </source>
</evidence>